<feature type="region of interest" description="Disordered" evidence="1">
    <location>
        <begin position="133"/>
        <end position="152"/>
    </location>
</feature>
<dbReference type="Gene3D" id="3.80.10.10">
    <property type="entry name" value="Ribonuclease Inhibitor"/>
    <property type="match status" value="1"/>
</dbReference>
<dbReference type="InterPro" id="IPR001810">
    <property type="entry name" value="F-box_dom"/>
</dbReference>
<sequence>MLRHFHRQDKEIPTSTSPPTTSTSSAPTRLSPLDIPEILDYIFSFLDDSTICRSVAQVCQQWRLLNHGRIVREVTWNQAWSSSRRKKALDRLPGAGRMRIFLPDKPSSPRILDEVLRILSRFESEYQKQVDQRNRSITGHCNTDNNDNENNNGIIHSNNNRGYKKYKHLFQSATTPALSPASALCSFAPLKELELFISHYGDRCISIFPFPSTLTKITFKTWYSFNSTFYMDAILRRCPLLEHFSVEAHEKHGIWIQYTPIAKTSILRLRSLVLCNVFFKQEFLEDILQLTPDLKRLELRTSRLEAGHPYNLRRLFRHLKANNITLDKAHFSGLGCKMAPKDMHRLLTEVCPGSAEQTLWALDVTPDLLQSIFSPLGTATVPTLTMLEIWWKPVSGYSPKACCYRSLATAPKLIHQYLCDDDSPLRHLKTLKTIVQLEDLDIFGRAGYIDLDKQGKLDRNLQQEIWAQHNNASSSTSQPPSPPRIWRCRILRTLHIQVHASGHHKLQHPVH</sequence>
<evidence type="ECO:0000313" key="3">
    <source>
        <dbReference type="EMBL" id="KAG0254492.1"/>
    </source>
</evidence>
<feature type="compositionally biased region" description="Low complexity" evidence="1">
    <location>
        <begin position="142"/>
        <end position="152"/>
    </location>
</feature>
<evidence type="ECO:0000256" key="1">
    <source>
        <dbReference type="SAM" id="MobiDB-lite"/>
    </source>
</evidence>
<dbReference type="InterPro" id="IPR036047">
    <property type="entry name" value="F-box-like_dom_sf"/>
</dbReference>
<dbReference type="InterPro" id="IPR032675">
    <property type="entry name" value="LRR_dom_sf"/>
</dbReference>
<dbReference type="Pfam" id="PF12937">
    <property type="entry name" value="F-box-like"/>
    <property type="match status" value="1"/>
</dbReference>
<accession>A0AAD4D322</accession>
<feature type="non-terminal residue" evidence="3">
    <location>
        <position position="511"/>
    </location>
</feature>
<dbReference type="EMBL" id="JAAAIL010002788">
    <property type="protein sequence ID" value="KAG0254492.1"/>
    <property type="molecule type" value="Genomic_DNA"/>
</dbReference>
<organism evidence="3 4">
    <name type="scientific">Linnemannia exigua</name>
    <dbReference type="NCBI Taxonomy" id="604196"/>
    <lineage>
        <taxon>Eukaryota</taxon>
        <taxon>Fungi</taxon>
        <taxon>Fungi incertae sedis</taxon>
        <taxon>Mucoromycota</taxon>
        <taxon>Mortierellomycotina</taxon>
        <taxon>Mortierellomycetes</taxon>
        <taxon>Mortierellales</taxon>
        <taxon>Mortierellaceae</taxon>
        <taxon>Linnemannia</taxon>
    </lineage>
</organism>
<dbReference type="Gene3D" id="1.20.1280.50">
    <property type="match status" value="1"/>
</dbReference>
<reference evidence="3" key="1">
    <citation type="journal article" date="2020" name="Fungal Divers.">
        <title>Resolving the Mortierellaceae phylogeny through synthesis of multi-gene phylogenetics and phylogenomics.</title>
        <authorList>
            <person name="Vandepol N."/>
            <person name="Liber J."/>
            <person name="Desiro A."/>
            <person name="Na H."/>
            <person name="Kennedy M."/>
            <person name="Barry K."/>
            <person name="Grigoriev I.V."/>
            <person name="Miller A.N."/>
            <person name="O'Donnell K."/>
            <person name="Stajich J.E."/>
            <person name="Bonito G."/>
        </authorList>
    </citation>
    <scope>NUCLEOTIDE SEQUENCE</scope>
    <source>
        <strain evidence="3">NRRL 28262</strain>
    </source>
</reference>
<name>A0AAD4D322_9FUNG</name>
<dbReference type="Proteomes" id="UP001194580">
    <property type="component" value="Unassembled WGS sequence"/>
</dbReference>
<gene>
    <name evidence="3" type="ORF">BGZ95_006000</name>
</gene>
<feature type="domain" description="F-box" evidence="2">
    <location>
        <begin position="36"/>
        <end position="65"/>
    </location>
</feature>
<feature type="compositionally biased region" description="Low complexity" evidence="1">
    <location>
        <begin position="13"/>
        <end position="29"/>
    </location>
</feature>
<evidence type="ECO:0000259" key="2">
    <source>
        <dbReference type="Pfam" id="PF12937"/>
    </source>
</evidence>
<proteinExistence type="predicted"/>
<dbReference type="AlphaFoldDB" id="A0AAD4D322"/>
<keyword evidence="4" id="KW-1185">Reference proteome</keyword>
<protein>
    <recommendedName>
        <fullName evidence="2">F-box domain-containing protein</fullName>
    </recommendedName>
</protein>
<dbReference type="CDD" id="cd09917">
    <property type="entry name" value="F-box_SF"/>
    <property type="match status" value="1"/>
</dbReference>
<evidence type="ECO:0000313" key="4">
    <source>
        <dbReference type="Proteomes" id="UP001194580"/>
    </source>
</evidence>
<feature type="region of interest" description="Disordered" evidence="1">
    <location>
        <begin position="1"/>
        <end position="29"/>
    </location>
</feature>
<dbReference type="SUPFAM" id="SSF81383">
    <property type="entry name" value="F-box domain"/>
    <property type="match status" value="1"/>
</dbReference>
<comment type="caution">
    <text evidence="3">The sequence shown here is derived from an EMBL/GenBank/DDBJ whole genome shotgun (WGS) entry which is preliminary data.</text>
</comment>